<dbReference type="AlphaFoldDB" id="A0A1M7QLR7"/>
<protein>
    <submittedName>
        <fullName evidence="1">Uncharacterized protein</fullName>
    </submittedName>
</protein>
<keyword evidence="2" id="KW-1185">Reference proteome</keyword>
<reference evidence="2" key="1">
    <citation type="submission" date="2016-11" db="EMBL/GenBank/DDBJ databases">
        <authorList>
            <person name="Varghese N."/>
            <person name="Submissions S."/>
        </authorList>
    </citation>
    <scope>NUCLEOTIDE SEQUENCE [LARGE SCALE GENOMIC DNA]</scope>
    <source>
        <strain evidence="2">Sac-22</strain>
    </source>
</reference>
<organism evidence="1 2">
    <name type="scientific">Duganella sacchari</name>
    <dbReference type="NCBI Taxonomy" id="551987"/>
    <lineage>
        <taxon>Bacteria</taxon>
        <taxon>Pseudomonadati</taxon>
        <taxon>Pseudomonadota</taxon>
        <taxon>Betaproteobacteria</taxon>
        <taxon>Burkholderiales</taxon>
        <taxon>Oxalobacteraceae</taxon>
        <taxon>Telluria group</taxon>
        <taxon>Duganella</taxon>
    </lineage>
</organism>
<proteinExistence type="predicted"/>
<evidence type="ECO:0000313" key="1">
    <source>
        <dbReference type="EMBL" id="SHN32210.1"/>
    </source>
</evidence>
<dbReference type="EMBL" id="FRCX01000007">
    <property type="protein sequence ID" value="SHN32210.1"/>
    <property type="molecule type" value="Genomic_DNA"/>
</dbReference>
<gene>
    <name evidence="1" type="ORF">SAMN05192549_107261</name>
</gene>
<evidence type="ECO:0000313" key="2">
    <source>
        <dbReference type="Proteomes" id="UP000184339"/>
    </source>
</evidence>
<accession>A0A1M7QLR7</accession>
<dbReference type="Proteomes" id="UP000184339">
    <property type="component" value="Unassembled WGS sequence"/>
</dbReference>
<dbReference type="STRING" id="551987.SAMN05192549_107261"/>
<sequence length="38" mass="4202">MPLPIAPGLPPDLLLRQIYMHQSDYAVFSADMQGQVTS</sequence>
<name>A0A1M7QLR7_9BURK</name>